<evidence type="ECO:0000313" key="2">
    <source>
        <dbReference type="EMBL" id="KAL3101061.1"/>
    </source>
</evidence>
<feature type="region of interest" description="Disordered" evidence="1">
    <location>
        <begin position="298"/>
        <end position="317"/>
    </location>
</feature>
<dbReference type="EMBL" id="JBICCN010000027">
    <property type="protein sequence ID" value="KAL3101061.1"/>
    <property type="molecule type" value="Genomic_DNA"/>
</dbReference>
<name>A0ABD2KDV4_HETSC</name>
<dbReference type="InterPro" id="IPR035940">
    <property type="entry name" value="CAP_sf"/>
</dbReference>
<feature type="region of interest" description="Disordered" evidence="1">
    <location>
        <begin position="695"/>
        <end position="717"/>
    </location>
</feature>
<dbReference type="SUPFAM" id="SSF55797">
    <property type="entry name" value="PR-1-like"/>
    <property type="match status" value="1"/>
</dbReference>
<proteinExistence type="predicted"/>
<feature type="compositionally biased region" description="Basic and acidic residues" evidence="1">
    <location>
        <begin position="341"/>
        <end position="356"/>
    </location>
</feature>
<comment type="caution">
    <text evidence="2">The sequence shown here is derived from an EMBL/GenBank/DDBJ whole genome shotgun (WGS) entry which is preliminary data.</text>
</comment>
<gene>
    <name evidence="2" type="ORF">niasHS_001521</name>
</gene>
<dbReference type="Proteomes" id="UP001620645">
    <property type="component" value="Unassembled WGS sequence"/>
</dbReference>
<keyword evidence="3" id="KW-1185">Reference proteome</keyword>
<evidence type="ECO:0000313" key="3">
    <source>
        <dbReference type="Proteomes" id="UP001620645"/>
    </source>
</evidence>
<evidence type="ECO:0000256" key="1">
    <source>
        <dbReference type="SAM" id="MobiDB-lite"/>
    </source>
</evidence>
<accession>A0ABD2KDV4</accession>
<feature type="region of interest" description="Disordered" evidence="1">
    <location>
        <begin position="339"/>
        <end position="366"/>
    </location>
</feature>
<feature type="region of interest" description="Disordered" evidence="1">
    <location>
        <begin position="88"/>
        <end position="113"/>
    </location>
</feature>
<dbReference type="Gene3D" id="3.40.33.10">
    <property type="entry name" value="CAP"/>
    <property type="match status" value="1"/>
</dbReference>
<reference evidence="2 3" key="1">
    <citation type="submission" date="2024-10" db="EMBL/GenBank/DDBJ databases">
        <authorList>
            <person name="Kim D."/>
        </authorList>
    </citation>
    <scope>NUCLEOTIDE SEQUENCE [LARGE SCALE GENOMIC DNA]</scope>
    <source>
        <strain evidence="2">Taebaek</strain>
    </source>
</reference>
<feature type="compositionally biased region" description="Basic and acidic residues" evidence="1">
    <location>
        <begin position="303"/>
        <end position="317"/>
    </location>
</feature>
<organism evidence="2 3">
    <name type="scientific">Heterodera schachtii</name>
    <name type="common">Sugarbeet cyst nematode worm</name>
    <name type="synonym">Tylenchus schachtii</name>
    <dbReference type="NCBI Taxonomy" id="97005"/>
    <lineage>
        <taxon>Eukaryota</taxon>
        <taxon>Metazoa</taxon>
        <taxon>Ecdysozoa</taxon>
        <taxon>Nematoda</taxon>
        <taxon>Chromadorea</taxon>
        <taxon>Rhabditida</taxon>
        <taxon>Tylenchina</taxon>
        <taxon>Tylenchomorpha</taxon>
        <taxon>Tylenchoidea</taxon>
        <taxon>Heteroderidae</taxon>
        <taxon>Heteroderinae</taxon>
        <taxon>Heterodera</taxon>
    </lineage>
</organism>
<dbReference type="AlphaFoldDB" id="A0ABD2KDV4"/>
<protein>
    <submittedName>
        <fullName evidence="2">Uncharacterized protein</fullName>
    </submittedName>
</protein>
<sequence>MPSSSSPLLFLFHLRPQLLFLLLLQFAVILRCHFVARPSSAPPDFRDARSIVRSEGEWTRRMGEEFVRHNVLPFIRQFRRQLKPPRNLQWAPGGGNLLPFGPNQRNNRNSAKWGDDQSVQFTHVDLDPAEQRKYRKNHSVASLFDLGGLIARELWKQTKHRCIHCENGACELADPQCGFPYQLFDERVEQIYCELTLQKKRRKSPAKKPPLKAKMKCATFPPTPSLPNTLLTTGYQKNGKLMCVNCTFPHQSDVDTDYDSDNYGMVEQNTGQNWAETTPMMSSNGMVGYGNDGNRNFNNVGGREWDDRGEREWEDGRGGRECANGGVARWRDGQRVCEGAESGRERNGKRNDRNINGDRGNQNGMDNFAYDNPYYGGGGNGMFNEGGENQRNYYDGNANAINYNANAKSAFINGNVPAQTMGNEWQQKQRIIRVKTEKKFTLKYQINAEEGQVIAAYINKARARIALGEAPDLPIASGMNQIKWRSSLAAEAVKVLGTSQNKAVNVLDLEAIHLIAGGYSQQQGENGTGYGMNNNELGGAGFGNERDYGFFSGLNKNYIELKATDVLLMVVKNYLEMFMGQKGLNCDEKACKATCKLSKRNREVPLKREDENPAEYFCYPYELIYDHANSIGCAVHFETKRKTELRAKLVCIMSTEHGHKKMLHHHNVFKVGPSCSNCERNFKCDAKNRLCMKRSNPSQNGAQMPTMGRGMDYQTRK</sequence>